<reference evidence="4 5" key="1">
    <citation type="submission" date="2021-03" db="EMBL/GenBank/DDBJ databases">
        <title>Pseudidiomarina terrestris, a new bacterium isolated from saline soil.</title>
        <authorList>
            <person name="Galisteo C."/>
            <person name="De La Haba R."/>
            <person name="Sanchez-Porro C."/>
            <person name="Ventosa A."/>
        </authorList>
    </citation>
    <scope>NUCLEOTIDE SEQUENCE [LARGE SCALE GENOMIC DNA]</scope>
    <source>
        <strain evidence="2 5">1APP75-32.1</strain>
        <strain evidence="4">1APR75-15</strain>
        <strain evidence="3">1ASR75-15</strain>
    </source>
</reference>
<sequence>MANADEFPELYYPDANGDFIFEKPGWNDELMSQYEDEDKVGTPNNFRLKGLSEESMKVLESYFLLRSLAERARQHEKSTLSLSSREVSAIEVAYAQLQTLLNNQDIDLEHEYEDEDEDDEESVPLEEVDFGHLNLDDDEIPF</sequence>
<evidence type="ECO:0000313" key="4">
    <source>
        <dbReference type="Proteomes" id="UP001169491"/>
    </source>
</evidence>
<dbReference type="EMBL" id="JAGGJB010000007">
    <property type="protein sequence ID" value="MDN7125669.1"/>
    <property type="molecule type" value="Genomic_DNA"/>
</dbReference>
<evidence type="ECO:0000313" key="3">
    <source>
        <dbReference type="EMBL" id="MDN7130467.1"/>
    </source>
</evidence>
<evidence type="ECO:0000313" key="2">
    <source>
        <dbReference type="EMBL" id="MDN7125669.1"/>
    </source>
</evidence>
<evidence type="ECO:0000313" key="5">
    <source>
        <dbReference type="Proteomes" id="UP001169492"/>
    </source>
</evidence>
<feature type="region of interest" description="Disordered" evidence="1">
    <location>
        <begin position="105"/>
        <end position="130"/>
    </location>
</feature>
<comment type="caution">
    <text evidence="2">The sequence shown here is derived from an EMBL/GenBank/DDBJ whole genome shotgun (WGS) entry which is preliminary data.</text>
</comment>
<dbReference type="RefSeq" id="WP_301775104.1">
    <property type="nucleotide sequence ID" value="NZ_JAGGJB010000007.1"/>
</dbReference>
<accession>A0AAW7R0W8</accession>
<dbReference type="Proteomes" id="UP001169492">
    <property type="component" value="Unassembled WGS sequence"/>
</dbReference>
<feature type="compositionally biased region" description="Acidic residues" evidence="1">
    <location>
        <begin position="106"/>
        <end position="128"/>
    </location>
</feature>
<name>A0AAW7R0W8_9GAMM</name>
<evidence type="ECO:0000256" key="1">
    <source>
        <dbReference type="SAM" id="MobiDB-lite"/>
    </source>
</evidence>
<dbReference type="EMBL" id="JAGGJC010000006">
    <property type="protein sequence ID" value="MDN7130467.1"/>
    <property type="molecule type" value="Genomic_DNA"/>
</dbReference>
<dbReference type="Proteomes" id="UP001169491">
    <property type="component" value="Unassembled WGS sequence"/>
</dbReference>
<protein>
    <submittedName>
        <fullName evidence="2">Uncharacterized protein</fullName>
    </submittedName>
</protein>
<proteinExistence type="predicted"/>
<dbReference type="AlphaFoldDB" id="A0AAW7R0W8"/>
<gene>
    <name evidence="2" type="ORF">J6I90_12325</name>
    <name evidence="3" type="ORF">J6I92_11350</name>
</gene>
<organism evidence="2 5">
    <name type="scientific">Pseudidiomarina terrestris</name>
    <dbReference type="NCBI Taxonomy" id="2820060"/>
    <lineage>
        <taxon>Bacteria</taxon>
        <taxon>Pseudomonadati</taxon>
        <taxon>Pseudomonadota</taxon>
        <taxon>Gammaproteobacteria</taxon>
        <taxon>Alteromonadales</taxon>
        <taxon>Idiomarinaceae</taxon>
        <taxon>Pseudidiomarina</taxon>
    </lineage>
</organism>
<keyword evidence="4" id="KW-1185">Reference proteome</keyword>